<dbReference type="KEGG" id="pft:JBW_00192"/>
<dbReference type="HOGENOM" id="CLU_3120893_0_0_9"/>
<dbReference type="EMBL" id="CP010978">
    <property type="protein sequence ID" value="AJQ25544.1"/>
    <property type="molecule type" value="Genomic_DNA"/>
</dbReference>
<dbReference type="STRING" id="1192197.JBW_00192"/>
<name>I9NJR8_9FIRM</name>
<reference evidence="2" key="2">
    <citation type="submission" date="2015-02" db="EMBL/GenBank/DDBJ databases">
        <title>Complete Genome Sequence of Pelosinus fermentans JBW45.</title>
        <authorList>
            <person name="De Leon K.B."/>
            <person name="Utturkar S.M."/>
            <person name="Camilleri L.B."/>
            <person name="Arkin A.P."/>
            <person name="Fields M.W."/>
            <person name="Brown S.D."/>
            <person name="Wall J.D."/>
        </authorList>
    </citation>
    <scope>NUCLEOTIDE SEQUENCE [LARGE SCALE GENOMIC DNA]</scope>
    <source>
        <strain evidence="2">JBW45</strain>
    </source>
</reference>
<organism evidence="1 2">
    <name type="scientific">Pelosinus fermentans JBW45</name>
    <dbReference type="NCBI Taxonomy" id="1192197"/>
    <lineage>
        <taxon>Bacteria</taxon>
        <taxon>Bacillati</taxon>
        <taxon>Bacillota</taxon>
        <taxon>Negativicutes</taxon>
        <taxon>Selenomonadales</taxon>
        <taxon>Sporomusaceae</taxon>
        <taxon>Pelosinus</taxon>
    </lineage>
</organism>
<sequence>MANEVFEMPLKNRKVFLPRHNGLIIVPQGNLVSWGNENHKGICSVSIKYF</sequence>
<dbReference type="Proteomes" id="UP000005361">
    <property type="component" value="Chromosome"/>
</dbReference>
<gene>
    <name evidence="1" type="ORF">JBW_00192</name>
</gene>
<accession>I9NJR8</accession>
<dbReference type="AlphaFoldDB" id="I9NJR8"/>
<evidence type="ECO:0000313" key="2">
    <source>
        <dbReference type="Proteomes" id="UP000005361"/>
    </source>
</evidence>
<protein>
    <submittedName>
        <fullName evidence="1">Uncharacterized protein</fullName>
    </submittedName>
</protein>
<evidence type="ECO:0000313" key="1">
    <source>
        <dbReference type="EMBL" id="AJQ25544.1"/>
    </source>
</evidence>
<proteinExistence type="predicted"/>
<reference evidence="1 2" key="1">
    <citation type="journal article" date="2015" name="Genome Announc.">
        <title>Complete Genome Sequence of Pelosinus fermentans JBW45, a Member of a Remarkably Competitive Group of Negativicutes in the Firmicutes Phylum.</title>
        <authorList>
            <person name="De Leon K.B."/>
            <person name="Utturkar S.M."/>
            <person name="Camilleri L.B."/>
            <person name="Elias D.A."/>
            <person name="Arkin A.P."/>
            <person name="Fields M.W."/>
            <person name="Brown S.D."/>
            <person name="Wall J.D."/>
        </authorList>
    </citation>
    <scope>NUCLEOTIDE SEQUENCE [LARGE SCALE GENOMIC DNA]</scope>
    <source>
        <strain evidence="1 2">JBW45</strain>
    </source>
</reference>